<evidence type="ECO:0000256" key="5">
    <source>
        <dbReference type="SAM" id="MobiDB-lite"/>
    </source>
</evidence>
<evidence type="ECO:0000256" key="3">
    <source>
        <dbReference type="ARBA" id="ARBA00022679"/>
    </source>
</evidence>
<protein>
    <recommendedName>
        <fullName evidence="1">site-specific DNA-methyltransferase (adenine-specific)</fullName>
        <ecNumber evidence="1">2.1.1.72</ecNumber>
    </recommendedName>
</protein>
<reference evidence="6 7" key="1">
    <citation type="journal article" date="2008" name="Int. J. Syst. Evol. Microbiol.">
        <title>Tessaracoccus flavescens sp. nov., isolated from marine sediment.</title>
        <authorList>
            <person name="Lee D.W."/>
            <person name="Lee S.D."/>
        </authorList>
    </citation>
    <scope>NUCLEOTIDE SEQUENCE [LARGE SCALE GENOMIC DNA]</scope>
    <source>
        <strain evidence="6 7">T21</strain>
    </source>
</reference>
<feature type="region of interest" description="Disordered" evidence="5">
    <location>
        <begin position="264"/>
        <end position="283"/>
    </location>
</feature>
<sequence length="283" mass="32175">MKLQEQEFFASRDPEIATAANAAARKRLIKKLADTDPALFEEYGAALRRAGGESHFLRLSGRFPLTGRGDINTYAVFAEGSRHLIADRGRMGMILPTGIATDATTQYYFKDLVRRASLVSLYDFENAKPLFDGVHRSFKFCLLTLAGRGERVPKADFAFFAHDPSDLLKDDARFELTPEEIQLLNPNTGTCPIFRTRRDAEITLGIYRRVPVLINENDPVNGNPWGISFMRMFDMSNDSHLFHTRDELEADGWTLNGNVFERPVAAAERERERERTPRPEWSE</sequence>
<dbReference type="InterPro" id="IPR029063">
    <property type="entry name" value="SAM-dependent_MTases_sf"/>
</dbReference>
<dbReference type="RefSeq" id="WP_281145026.1">
    <property type="nucleotide sequence ID" value="NZ_CP123967.1"/>
</dbReference>
<dbReference type="InterPro" id="IPR050953">
    <property type="entry name" value="N4_N6_ade-DNA_methylase"/>
</dbReference>
<keyword evidence="3" id="KW-0808">Transferase</keyword>
<evidence type="ECO:0000256" key="4">
    <source>
        <dbReference type="ARBA" id="ARBA00047942"/>
    </source>
</evidence>
<dbReference type="EC" id="2.1.1.72" evidence="1"/>
<evidence type="ECO:0000313" key="6">
    <source>
        <dbReference type="EMBL" id="WGT47293.1"/>
    </source>
</evidence>
<comment type="catalytic activity">
    <reaction evidence="4">
        <text>a 2'-deoxyadenosine in DNA + S-adenosyl-L-methionine = an N(6)-methyl-2'-deoxyadenosine in DNA + S-adenosyl-L-homocysteine + H(+)</text>
        <dbReference type="Rhea" id="RHEA:15197"/>
        <dbReference type="Rhea" id="RHEA-COMP:12418"/>
        <dbReference type="Rhea" id="RHEA-COMP:12419"/>
        <dbReference type="ChEBI" id="CHEBI:15378"/>
        <dbReference type="ChEBI" id="CHEBI:57856"/>
        <dbReference type="ChEBI" id="CHEBI:59789"/>
        <dbReference type="ChEBI" id="CHEBI:90615"/>
        <dbReference type="ChEBI" id="CHEBI:90616"/>
        <dbReference type="EC" id="2.1.1.72"/>
    </reaction>
</comment>
<dbReference type="SUPFAM" id="SSF53335">
    <property type="entry name" value="S-adenosyl-L-methionine-dependent methyltransferases"/>
    <property type="match status" value="1"/>
</dbReference>
<evidence type="ECO:0000313" key="7">
    <source>
        <dbReference type="Proteomes" id="UP001244136"/>
    </source>
</evidence>
<proteinExistence type="predicted"/>
<accession>A0ABY8PXS5</accession>
<evidence type="ECO:0000256" key="2">
    <source>
        <dbReference type="ARBA" id="ARBA00022603"/>
    </source>
</evidence>
<dbReference type="PANTHER" id="PTHR33841">
    <property type="entry name" value="DNA METHYLTRANSFERASE YEEA-RELATED"/>
    <property type="match status" value="1"/>
</dbReference>
<dbReference type="Proteomes" id="UP001244136">
    <property type="component" value="Chromosome"/>
</dbReference>
<gene>
    <name evidence="6" type="ORF">QH948_00460</name>
</gene>
<feature type="compositionally biased region" description="Basic and acidic residues" evidence="5">
    <location>
        <begin position="267"/>
        <end position="283"/>
    </location>
</feature>
<evidence type="ECO:0000256" key="1">
    <source>
        <dbReference type="ARBA" id="ARBA00011900"/>
    </source>
</evidence>
<keyword evidence="2" id="KW-0489">Methyltransferase</keyword>
<dbReference type="Gene3D" id="3.40.50.150">
    <property type="entry name" value="Vaccinia Virus protein VP39"/>
    <property type="match status" value="1"/>
</dbReference>
<name>A0ABY8PXS5_9ACTN</name>
<dbReference type="PANTHER" id="PTHR33841:SF1">
    <property type="entry name" value="DNA METHYLTRANSFERASE A"/>
    <property type="match status" value="1"/>
</dbReference>
<keyword evidence="7" id="KW-1185">Reference proteome</keyword>
<organism evidence="6 7">
    <name type="scientific">Tessaracoccus lacteus</name>
    <dbReference type="NCBI Taxonomy" id="3041766"/>
    <lineage>
        <taxon>Bacteria</taxon>
        <taxon>Bacillati</taxon>
        <taxon>Actinomycetota</taxon>
        <taxon>Actinomycetes</taxon>
        <taxon>Propionibacteriales</taxon>
        <taxon>Propionibacteriaceae</taxon>
        <taxon>Tessaracoccus</taxon>
    </lineage>
</organism>
<dbReference type="EMBL" id="CP123967">
    <property type="protein sequence ID" value="WGT47293.1"/>
    <property type="molecule type" value="Genomic_DNA"/>
</dbReference>